<keyword evidence="1" id="KW-0472">Membrane</keyword>
<dbReference type="PANTHER" id="PTHR39430:SF1">
    <property type="entry name" value="PROTEASE"/>
    <property type="match status" value="1"/>
</dbReference>
<feature type="transmembrane region" description="Helical" evidence="1">
    <location>
        <begin position="160"/>
        <end position="178"/>
    </location>
</feature>
<keyword evidence="4" id="KW-1185">Reference proteome</keyword>
<comment type="caution">
    <text evidence="3">The sequence shown here is derived from an EMBL/GenBank/DDBJ whole genome shotgun (WGS) entry which is preliminary data.</text>
</comment>
<evidence type="ECO:0000259" key="2">
    <source>
        <dbReference type="Pfam" id="PF02517"/>
    </source>
</evidence>
<dbReference type="PANTHER" id="PTHR39430">
    <property type="entry name" value="MEMBRANE-ASSOCIATED PROTEASE-RELATED"/>
    <property type="match status" value="1"/>
</dbReference>
<keyword evidence="3" id="KW-0378">Hydrolase</keyword>
<keyword evidence="3" id="KW-0482">Metalloprotease</keyword>
<keyword evidence="3" id="KW-0645">Protease</keyword>
<keyword evidence="1" id="KW-0812">Transmembrane</keyword>
<dbReference type="Proteomes" id="UP000596739">
    <property type="component" value="Unassembled WGS sequence"/>
</dbReference>
<reference evidence="4" key="1">
    <citation type="submission" date="2021-01" db="EMBL/GenBank/DDBJ databases">
        <title>Genome public.</title>
        <authorList>
            <person name="Liu C."/>
            <person name="Sun Q."/>
        </authorList>
    </citation>
    <scope>NUCLEOTIDE SEQUENCE [LARGE SCALE GENOMIC DNA]</scope>
    <source>
        <strain evidence="4">YIM B02505</strain>
    </source>
</reference>
<protein>
    <submittedName>
        <fullName evidence="3">CPBP family intramembrane metalloprotease</fullName>
    </submittedName>
</protein>
<accession>A0ABS1EWP7</accession>
<feature type="transmembrane region" description="Helical" evidence="1">
    <location>
        <begin position="108"/>
        <end position="128"/>
    </location>
</feature>
<keyword evidence="1" id="KW-1133">Transmembrane helix</keyword>
<evidence type="ECO:0000313" key="4">
    <source>
        <dbReference type="Proteomes" id="UP000596739"/>
    </source>
</evidence>
<sequence>MYNIGYLILSFLYYFLFFIIPIYCRLKFKDKVSPTSFLKLSNSPAKGVLIGLLLSSIYILLLLIKNLITGWKTPNFNIGVLWISFLFVGILEEIPFRGFLLQKLKSKTGFFIANLITSFLFVIMHYPLWISNNINLIHSSISIYIVSLLYGYIFNEFDSLWITIVCHSFFNLTTWLGFR</sequence>
<feature type="domain" description="CAAX prenyl protease 2/Lysostaphin resistance protein A-like" evidence="2">
    <location>
        <begin position="77"/>
        <end position="172"/>
    </location>
</feature>
<dbReference type="GO" id="GO:0008237">
    <property type="term" value="F:metallopeptidase activity"/>
    <property type="evidence" value="ECO:0007669"/>
    <property type="project" value="UniProtKB-KW"/>
</dbReference>
<feature type="transmembrane region" description="Helical" evidence="1">
    <location>
        <begin position="47"/>
        <end position="64"/>
    </location>
</feature>
<dbReference type="InterPro" id="IPR003675">
    <property type="entry name" value="Rce1/LyrA-like_dom"/>
</dbReference>
<name>A0ABS1EWP7_9CLOT</name>
<feature type="transmembrane region" description="Helical" evidence="1">
    <location>
        <begin position="134"/>
        <end position="153"/>
    </location>
</feature>
<dbReference type="Pfam" id="PF02517">
    <property type="entry name" value="Rce1-like"/>
    <property type="match status" value="1"/>
</dbReference>
<evidence type="ECO:0000313" key="3">
    <source>
        <dbReference type="EMBL" id="MBK1813740.1"/>
    </source>
</evidence>
<dbReference type="EMBL" id="JAENHN010000066">
    <property type="protein sequence ID" value="MBK1813740.1"/>
    <property type="molecule type" value="Genomic_DNA"/>
</dbReference>
<proteinExistence type="predicted"/>
<feature type="transmembrane region" description="Helical" evidence="1">
    <location>
        <begin position="6"/>
        <end position="26"/>
    </location>
</feature>
<feature type="transmembrane region" description="Helical" evidence="1">
    <location>
        <begin position="76"/>
        <end position="96"/>
    </location>
</feature>
<gene>
    <name evidence="3" type="ORF">JHL18_24280</name>
</gene>
<evidence type="ECO:0000256" key="1">
    <source>
        <dbReference type="SAM" id="Phobius"/>
    </source>
</evidence>
<organism evidence="3 4">
    <name type="scientific">Clostridium yunnanense</name>
    <dbReference type="NCBI Taxonomy" id="2800325"/>
    <lineage>
        <taxon>Bacteria</taxon>
        <taxon>Bacillati</taxon>
        <taxon>Bacillota</taxon>
        <taxon>Clostridia</taxon>
        <taxon>Eubacteriales</taxon>
        <taxon>Clostridiaceae</taxon>
        <taxon>Clostridium</taxon>
    </lineage>
</organism>